<dbReference type="Proteomes" id="UP000199468">
    <property type="component" value="Unassembled WGS sequence"/>
</dbReference>
<dbReference type="Pfam" id="PF07811">
    <property type="entry name" value="TadE"/>
    <property type="match status" value="1"/>
</dbReference>
<dbReference type="InterPro" id="IPR012495">
    <property type="entry name" value="TadE-like_dom"/>
</dbReference>
<evidence type="ECO:0000256" key="1">
    <source>
        <dbReference type="SAM" id="Phobius"/>
    </source>
</evidence>
<accession>A0ABY0P0E4</accession>
<dbReference type="RefSeq" id="WP_170843394.1">
    <property type="nucleotide sequence ID" value="NZ_FNBZ01000004.1"/>
</dbReference>
<comment type="caution">
    <text evidence="3">The sequence shown here is derived from an EMBL/GenBank/DDBJ whole genome shotgun (WGS) entry which is preliminary data.</text>
</comment>
<sequence>MPKKTGLRFWRRFCRNRDGVAAVEFALLLPVMLITYTGMVDVVQLVMVNRKVTQLTSALSDLTARVQSVSSTDVQNIFNAARSILMPYDSDKVTMVIASVVIDPAGVAKVCWSEPRDGTAPARGTSITIPDTYRVPGTSVIMARASYEYTPIVGYVLTKSFTLGDSPIYARPRNGVAGGTNNIEQVVRTGTNPCPLYN</sequence>
<dbReference type="EMBL" id="FNBZ01000004">
    <property type="protein sequence ID" value="SDG48679.1"/>
    <property type="molecule type" value="Genomic_DNA"/>
</dbReference>
<feature type="domain" description="TadE-like" evidence="2">
    <location>
        <begin position="19"/>
        <end position="56"/>
    </location>
</feature>
<keyword evidence="1" id="KW-0812">Transmembrane</keyword>
<keyword evidence="1" id="KW-0472">Membrane</keyword>
<name>A0ABY0P0E4_9HYPH</name>
<keyword evidence="1" id="KW-1133">Transmembrane helix</keyword>
<keyword evidence="4" id="KW-1185">Reference proteome</keyword>
<feature type="transmembrane region" description="Helical" evidence="1">
    <location>
        <begin position="20"/>
        <end position="39"/>
    </location>
</feature>
<reference evidence="3 4" key="1">
    <citation type="submission" date="2016-10" db="EMBL/GenBank/DDBJ databases">
        <authorList>
            <person name="Varghese N."/>
            <person name="Submissions S."/>
        </authorList>
    </citation>
    <scope>NUCLEOTIDE SEQUENCE [LARGE SCALE GENOMIC DNA]</scope>
    <source>
        <strain evidence="3 4">DSM 26672</strain>
    </source>
</reference>
<organism evidence="3 4">
    <name type="scientific">Bosea robiniae</name>
    <dbReference type="NCBI Taxonomy" id="1036780"/>
    <lineage>
        <taxon>Bacteria</taxon>
        <taxon>Pseudomonadati</taxon>
        <taxon>Pseudomonadota</taxon>
        <taxon>Alphaproteobacteria</taxon>
        <taxon>Hyphomicrobiales</taxon>
        <taxon>Boseaceae</taxon>
        <taxon>Bosea</taxon>
    </lineage>
</organism>
<protein>
    <submittedName>
        <fullName evidence="3">TadE-like protein</fullName>
    </submittedName>
</protein>
<gene>
    <name evidence="3" type="ORF">SAMN05421844_104146</name>
</gene>
<evidence type="ECO:0000259" key="2">
    <source>
        <dbReference type="Pfam" id="PF07811"/>
    </source>
</evidence>
<proteinExistence type="predicted"/>
<evidence type="ECO:0000313" key="3">
    <source>
        <dbReference type="EMBL" id="SDG48679.1"/>
    </source>
</evidence>
<evidence type="ECO:0000313" key="4">
    <source>
        <dbReference type="Proteomes" id="UP000199468"/>
    </source>
</evidence>